<dbReference type="Proteomes" id="UP000231154">
    <property type="component" value="Unassembled WGS sequence"/>
</dbReference>
<protein>
    <recommendedName>
        <fullName evidence="2">DUF1559 domain-containing protein</fullName>
    </recommendedName>
</protein>
<dbReference type="PRINTS" id="PR00813">
    <property type="entry name" value="BCTERIALGSPG"/>
</dbReference>
<dbReference type="AlphaFoldDB" id="A0A2H0PZR2"/>
<dbReference type="EMBL" id="PCXF01000017">
    <property type="protein sequence ID" value="PIR27477.1"/>
    <property type="molecule type" value="Genomic_DNA"/>
</dbReference>
<dbReference type="GO" id="GO:0015627">
    <property type="term" value="C:type II protein secretion system complex"/>
    <property type="evidence" value="ECO:0007669"/>
    <property type="project" value="InterPro"/>
</dbReference>
<organism evidence="3 4">
    <name type="scientific">Candidatus Berkelbacteria bacterium CG11_big_fil_rev_8_21_14_0_20_42_15</name>
    <dbReference type="NCBI Taxonomy" id="1974517"/>
    <lineage>
        <taxon>Bacteria</taxon>
        <taxon>Candidatus Berkelbacteria</taxon>
    </lineage>
</organism>
<dbReference type="InterPro" id="IPR000983">
    <property type="entry name" value="Bac_GSPG_pilin"/>
</dbReference>
<dbReference type="InterPro" id="IPR045584">
    <property type="entry name" value="Pilin-like"/>
</dbReference>
<sequence length="205" mass="23461">MRRKGFTLIELLVVIAIIAILAAILFPVFAKAREKALQASCLSNVKQLNLALLQYTQDYDERFPFAYMERISTSYAYVYWYVNLQPYVKSTNLQQCPSDKYSTIGYGWNYPHMPYRSIYSHAISGLGDIKYPAQSMWMCDSNVYTYIYCPTHYGPTFRDGACRVADRHNGGANVGFLDGHAKWMKQSLILDTGPQGQLLWLHAQP</sequence>
<reference evidence="3 4" key="1">
    <citation type="submission" date="2017-09" db="EMBL/GenBank/DDBJ databases">
        <title>Depth-based differentiation of microbial function through sediment-hosted aquifers and enrichment of novel symbionts in the deep terrestrial subsurface.</title>
        <authorList>
            <person name="Probst A.J."/>
            <person name="Ladd B."/>
            <person name="Jarett J.K."/>
            <person name="Geller-Mcgrath D.E."/>
            <person name="Sieber C.M."/>
            <person name="Emerson J.B."/>
            <person name="Anantharaman K."/>
            <person name="Thomas B.C."/>
            <person name="Malmstrom R."/>
            <person name="Stieglmeier M."/>
            <person name="Klingl A."/>
            <person name="Woyke T."/>
            <person name="Ryan C.M."/>
            <person name="Banfield J.F."/>
        </authorList>
    </citation>
    <scope>NUCLEOTIDE SEQUENCE [LARGE SCALE GENOMIC DNA]</scope>
    <source>
        <strain evidence="3">CG11_big_fil_rev_8_21_14_0_20_42_15</strain>
    </source>
</reference>
<dbReference type="Pfam" id="PF07963">
    <property type="entry name" value="N_methyl"/>
    <property type="match status" value="1"/>
</dbReference>
<gene>
    <name evidence="3" type="ORF">COV40_00565</name>
</gene>
<evidence type="ECO:0000256" key="1">
    <source>
        <dbReference type="ARBA" id="ARBA00022481"/>
    </source>
</evidence>
<dbReference type="GO" id="GO:0015628">
    <property type="term" value="P:protein secretion by the type II secretion system"/>
    <property type="evidence" value="ECO:0007669"/>
    <property type="project" value="InterPro"/>
</dbReference>
<dbReference type="NCBIfam" id="TIGR02532">
    <property type="entry name" value="IV_pilin_GFxxxE"/>
    <property type="match status" value="1"/>
</dbReference>
<accession>A0A2H0PZR2</accession>
<comment type="caution">
    <text evidence="3">The sequence shown here is derived from an EMBL/GenBank/DDBJ whole genome shotgun (WGS) entry which is preliminary data.</text>
</comment>
<dbReference type="InterPro" id="IPR027558">
    <property type="entry name" value="Pre_pil_HX9DG_C"/>
</dbReference>
<dbReference type="NCBIfam" id="TIGR04294">
    <property type="entry name" value="pre_pil_HX9DG"/>
    <property type="match status" value="1"/>
</dbReference>
<dbReference type="SUPFAM" id="SSF54523">
    <property type="entry name" value="Pili subunits"/>
    <property type="match status" value="1"/>
</dbReference>
<proteinExistence type="predicted"/>
<keyword evidence="1" id="KW-0488">Methylation</keyword>
<dbReference type="PANTHER" id="PTHR30093">
    <property type="entry name" value="GENERAL SECRETION PATHWAY PROTEIN G"/>
    <property type="match status" value="1"/>
</dbReference>
<dbReference type="PROSITE" id="PS00409">
    <property type="entry name" value="PROKAR_NTER_METHYL"/>
    <property type="match status" value="1"/>
</dbReference>
<dbReference type="InterPro" id="IPR012902">
    <property type="entry name" value="N_methyl_site"/>
</dbReference>
<name>A0A2H0PZR2_9BACT</name>
<evidence type="ECO:0000259" key="2">
    <source>
        <dbReference type="Pfam" id="PF07596"/>
    </source>
</evidence>
<evidence type="ECO:0000313" key="4">
    <source>
        <dbReference type="Proteomes" id="UP000231154"/>
    </source>
</evidence>
<feature type="domain" description="DUF1559" evidence="2">
    <location>
        <begin position="31"/>
        <end position="94"/>
    </location>
</feature>
<evidence type="ECO:0000313" key="3">
    <source>
        <dbReference type="EMBL" id="PIR27477.1"/>
    </source>
</evidence>
<dbReference type="Gene3D" id="3.30.700.10">
    <property type="entry name" value="Glycoprotein, Type 4 Pilin"/>
    <property type="match status" value="1"/>
</dbReference>
<dbReference type="InterPro" id="IPR011453">
    <property type="entry name" value="DUF1559"/>
</dbReference>
<dbReference type="Pfam" id="PF07596">
    <property type="entry name" value="SBP_bac_10"/>
    <property type="match status" value="1"/>
</dbReference>